<dbReference type="Proteomes" id="UP000465360">
    <property type="component" value="Unassembled WGS sequence"/>
</dbReference>
<sequence>MTNLPLESEEPTQQTIRDSMTRRFFTRSEVQGSITLPAVPSLIDEYVNMCETIFASVGRKFNEEELAHLRKVLEGQLAAAFSASPRSSIVITYNAPVGPTLHYEVNARWWSLAEAYDNWTKTREPPLFGKEPDARIWDLANEAPDPASCRVLEIGPGTGRNALPLARRGHPVDVVELTPKFAELLRDAAEKESLNIRVIVRDVFQTTQDLRQDYQLIALSEVVPDFRNTQQLRGLFELAAECLAPGGRIVFSTFLAAGGYVPDQAAREFGQQVYSAIFTRHEMARAAGGLPLELVADDSVYDYEKENLPPGAWPPTGWYENWISGLDVFPVARESSPIELRWLVFQKTR</sequence>
<evidence type="ECO:0000313" key="5">
    <source>
        <dbReference type="Proteomes" id="UP000465360"/>
    </source>
</evidence>
<evidence type="ECO:0000256" key="1">
    <source>
        <dbReference type="ARBA" id="ARBA00022603"/>
    </source>
</evidence>
<dbReference type="PANTHER" id="PTHR43464">
    <property type="entry name" value="METHYLTRANSFERASE"/>
    <property type="match status" value="1"/>
</dbReference>
<evidence type="ECO:0000256" key="2">
    <source>
        <dbReference type="ARBA" id="ARBA00022679"/>
    </source>
</evidence>
<evidence type="ECO:0000313" key="4">
    <source>
        <dbReference type="EMBL" id="GFG91784.1"/>
    </source>
</evidence>
<dbReference type="Pfam" id="PF13489">
    <property type="entry name" value="Methyltransf_23"/>
    <property type="match status" value="1"/>
</dbReference>
<reference evidence="4 5" key="1">
    <citation type="journal article" date="2019" name="Emerg. Microbes Infect.">
        <title>Comprehensive subspecies identification of 175 nontuberculous mycobacteria species based on 7547 genomic profiles.</title>
        <authorList>
            <person name="Matsumoto Y."/>
            <person name="Kinjo T."/>
            <person name="Motooka D."/>
            <person name="Nabeya D."/>
            <person name="Jung N."/>
            <person name="Uechi K."/>
            <person name="Horii T."/>
            <person name="Iida T."/>
            <person name="Fujita J."/>
            <person name="Nakamura S."/>
        </authorList>
    </citation>
    <scope>NUCLEOTIDE SEQUENCE [LARGE SCALE GENOMIC DNA]</scope>
    <source>
        <strain evidence="4 5">JCM 30725</strain>
    </source>
</reference>
<comment type="caution">
    <text evidence="4">The sequence shown here is derived from an EMBL/GenBank/DDBJ whole genome shotgun (WGS) entry which is preliminary data.</text>
</comment>
<evidence type="ECO:0008006" key="6">
    <source>
        <dbReference type="Google" id="ProtNLM"/>
    </source>
</evidence>
<name>A0A7I9YSX8_MYCBU</name>
<proteinExistence type="predicted"/>
<dbReference type="AlphaFoldDB" id="A0A7I9YSX8"/>
<keyword evidence="2" id="KW-0808">Transferase</keyword>
<dbReference type="SUPFAM" id="SSF53335">
    <property type="entry name" value="S-adenosyl-L-methionine-dependent methyltransferases"/>
    <property type="match status" value="1"/>
</dbReference>
<evidence type="ECO:0000256" key="3">
    <source>
        <dbReference type="ARBA" id="ARBA00022691"/>
    </source>
</evidence>
<protein>
    <recommendedName>
        <fullName evidence="6">Methyltransferase type 12</fullName>
    </recommendedName>
</protein>
<keyword evidence="1" id="KW-0489">Methyltransferase</keyword>
<dbReference type="RefSeq" id="WP_163718802.1">
    <property type="nucleotide sequence ID" value="NZ_BLKZ01000001.1"/>
</dbReference>
<dbReference type="GO" id="GO:0008168">
    <property type="term" value="F:methyltransferase activity"/>
    <property type="evidence" value="ECO:0007669"/>
    <property type="project" value="UniProtKB-KW"/>
</dbReference>
<dbReference type="Gene3D" id="3.40.50.150">
    <property type="entry name" value="Vaccinia Virus protein VP39"/>
    <property type="match status" value="1"/>
</dbReference>
<dbReference type="InterPro" id="IPR029063">
    <property type="entry name" value="SAM-dependent_MTases_sf"/>
</dbReference>
<keyword evidence="5" id="KW-1185">Reference proteome</keyword>
<keyword evidence="3" id="KW-0949">S-adenosyl-L-methionine</keyword>
<dbReference type="EMBL" id="BLKZ01000001">
    <property type="protein sequence ID" value="GFG91784.1"/>
    <property type="molecule type" value="Genomic_DNA"/>
</dbReference>
<dbReference type="CDD" id="cd02440">
    <property type="entry name" value="AdoMet_MTases"/>
    <property type="match status" value="1"/>
</dbReference>
<organism evidence="4 5">
    <name type="scientific">Mycobacterium bourgelatii</name>
    <dbReference type="NCBI Taxonomy" id="1273442"/>
    <lineage>
        <taxon>Bacteria</taxon>
        <taxon>Bacillati</taxon>
        <taxon>Actinomycetota</taxon>
        <taxon>Actinomycetes</taxon>
        <taxon>Mycobacteriales</taxon>
        <taxon>Mycobacteriaceae</taxon>
        <taxon>Mycobacterium</taxon>
    </lineage>
</organism>
<dbReference type="GO" id="GO:0032259">
    <property type="term" value="P:methylation"/>
    <property type="evidence" value="ECO:0007669"/>
    <property type="project" value="UniProtKB-KW"/>
</dbReference>
<accession>A0A7I9YSX8</accession>
<gene>
    <name evidence="4" type="ORF">MBOU_38260</name>
</gene>
<dbReference type="PANTHER" id="PTHR43464:SF19">
    <property type="entry name" value="UBIQUINONE BIOSYNTHESIS O-METHYLTRANSFERASE, MITOCHONDRIAL"/>
    <property type="match status" value="1"/>
</dbReference>